<dbReference type="HOGENOM" id="CLU_1286011_0_0_1"/>
<dbReference type="GeneID" id="19299115"/>
<name>S7QD34_GLOTA</name>
<feature type="non-terminal residue" evidence="2">
    <location>
        <position position="215"/>
    </location>
</feature>
<accession>S7QD34</accession>
<sequence length="215" mass="23032">MTGSEPGGAPAGHDAPGVHAGATRYDVGEHGGLAHDSGEPSEVDRVQEFRDRIMYAGHVAPLDYVSDTPRPPVFLCEAFTAPPNLQKWSHPDPPITEIDRPPRTPSMPYSHMGIYRGPEVLGSGDNTSVRTTDGKADDSSASGRPRGLMMHAPTAPPPYPKPTDVQSWIMAHQALATPVRGPASAPVVCSTEDTYPTSVESLERPYNWIEDVASD</sequence>
<organism evidence="2 3">
    <name type="scientific">Gloeophyllum trabeum (strain ATCC 11539 / FP-39264 / Madison 617)</name>
    <name type="common">Brown rot fungus</name>
    <dbReference type="NCBI Taxonomy" id="670483"/>
    <lineage>
        <taxon>Eukaryota</taxon>
        <taxon>Fungi</taxon>
        <taxon>Dikarya</taxon>
        <taxon>Basidiomycota</taxon>
        <taxon>Agaricomycotina</taxon>
        <taxon>Agaricomycetes</taxon>
        <taxon>Gloeophyllales</taxon>
        <taxon>Gloeophyllaceae</taxon>
        <taxon>Gloeophyllum</taxon>
    </lineage>
</organism>
<feature type="compositionally biased region" description="Basic and acidic residues" evidence="1">
    <location>
        <begin position="26"/>
        <end position="43"/>
    </location>
</feature>
<dbReference type="Proteomes" id="UP000030669">
    <property type="component" value="Unassembled WGS sequence"/>
</dbReference>
<protein>
    <submittedName>
        <fullName evidence="2">Uncharacterized protein</fullName>
    </submittedName>
</protein>
<reference evidence="2 3" key="1">
    <citation type="journal article" date="2012" name="Science">
        <title>The Paleozoic origin of enzymatic lignin decomposition reconstructed from 31 fungal genomes.</title>
        <authorList>
            <person name="Floudas D."/>
            <person name="Binder M."/>
            <person name="Riley R."/>
            <person name="Barry K."/>
            <person name="Blanchette R.A."/>
            <person name="Henrissat B."/>
            <person name="Martinez A.T."/>
            <person name="Otillar R."/>
            <person name="Spatafora J.W."/>
            <person name="Yadav J.S."/>
            <person name="Aerts A."/>
            <person name="Benoit I."/>
            <person name="Boyd A."/>
            <person name="Carlson A."/>
            <person name="Copeland A."/>
            <person name="Coutinho P.M."/>
            <person name="de Vries R.P."/>
            <person name="Ferreira P."/>
            <person name="Findley K."/>
            <person name="Foster B."/>
            <person name="Gaskell J."/>
            <person name="Glotzer D."/>
            <person name="Gorecki P."/>
            <person name="Heitman J."/>
            <person name="Hesse C."/>
            <person name="Hori C."/>
            <person name="Igarashi K."/>
            <person name="Jurgens J.A."/>
            <person name="Kallen N."/>
            <person name="Kersten P."/>
            <person name="Kohler A."/>
            <person name="Kuees U."/>
            <person name="Kumar T.K.A."/>
            <person name="Kuo A."/>
            <person name="LaButti K."/>
            <person name="Larrondo L.F."/>
            <person name="Lindquist E."/>
            <person name="Ling A."/>
            <person name="Lombard V."/>
            <person name="Lucas S."/>
            <person name="Lundell T."/>
            <person name="Martin R."/>
            <person name="McLaughlin D.J."/>
            <person name="Morgenstern I."/>
            <person name="Morin E."/>
            <person name="Murat C."/>
            <person name="Nagy L.G."/>
            <person name="Nolan M."/>
            <person name="Ohm R.A."/>
            <person name="Patyshakuliyeva A."/>
            <person name="Rokas A."/>
            <person name="Ruiz-Duenas F.J."/>
            <person name="Sabat G."/>
            <person name="Salamov A."/>
            <person name="Samejima M."/>
            <person name="Schmutz J."/>
            <person name="Slot J.C."/>
            <person name="St John F."/>
            <person name="Stenlid J."/>
            <person name="Sun H."/>
            <person name="Sun S."/>
            <person name="Syed K."/>
            <person name="Tsang A."/>
            <person name="Wiebenga A."/>
            <person name="Young D."/>
            <person name="Pisabarro A."/>
            <person name="Eastwood D.C."/>
            <person name="Martin F."/>
            <person name="Cullen D."/>
            <person name="Grigoriev I.V."/>
            <person name="Hibbett D.S."/>
        </authorList>
    </citation>
    <scope>NUCLEOTIDE SEQUENCE [LARGE SCALE GENOMIC DNA]</scope>
    <source>
        <strain evidence="2 3">ATCC 11539</strain>
    </source>
</reference>
<dbReference type="EMBL" id="KB469298">
    <property type="protein sequence ID" value="EPQ57771.1"/>
    <property type="molecule type" value="Genomic_DNA"/>
</dbReference>
<evidence type="ECO:0000313" key="3">
    <source>
        <dbReference type="Proteomes" id="UP000030669"/>
    </source>
</evidence>
<feature type="compositionally biased region" description="Gly residues" evidence="1">
    <location>
        <begin position="1"/>
        <end position="10"/>
    </location>
</feature>
<feature type="compositionally biased region" description="Low complexity" evidence="1">
    <location>
        <begin position="11"/>
        <end position="22"/>
    </location>
</feature>
<feature type="region of interest" description="Disordered" evidence="1">
    <location>
        <begin position="118"/>
        <end position="160"/>
    </location>
</feature>
<dbReference type="RefSeq" id="XP_007863130.1">
    <property type="nucleotide sequence ID" value="XM_007864939.1"/>
</dbReference>
<dbReference type="AlphaFoldDB" id="S7QD34"/>
<feature type="region of interest" description="Disordered" evidence="1">
    <location>
        <begin position="1"/>
        <end position="43"/>
    </location>
</feature>
<proteinExistence type="predicted"/>
<evidence type="ECO:0000313" key="2">
    <source>
        <dbReference type="EMBL" id="EPQ57771.1"/>
    </source>
</evidence>
<dbReference type="OrthoDB" id="3214773at2759"/>
<dbReference type="KEGG" id="gtr:GLOTRDRAFT_109892"/>
<gene>
    <name evidence="2" type="ORF">GLOTRDRAFT_109892</name>
</gene>
<keyword evidence="3" id="KW-1185">Reference proteome</keyword>
<evidence type="ECO:0000256" key="1">
    <source>
        <dbReference type="SAM" id="MobiDB-lite"/>
    </source>
</evidence>